<feature type="transmembrane region" description="Helical" evidence="7">
    <location>
        <begin position="6"/>
        <end position="25"/>
    </location>
</feature>
<keyword evidence="11" id="KW-1185">Reference proteome</keyword>
<evidence type="ECO:0000313" key="11">
    <source>
        <dbReference type="Proteomes" id="UP001141327"/>
    </source>
</evidence>
<comment type="caution">
    <text evidence="7">Lacks conserved residue(s) required for the propagation of feature annotation.</text>
</comment>
<dbReference type="EC" id="2.3.1.225" evidence="7"/>
<keyword evidence="4 7" id="KW-1133">Transmembrane helix</keyword>
<evidence type="ECO:0000313" key="10">
    <source>
        <dbReference type="EMBL" id="KAJ4460241.1"/>
    </source>
</evidence>
<reference evidence="10" key="1">
    <citation type="journal article" date="2022" name="bioRxiv">
        <title>Genomics of Preaxostyla Flagellates Illuminates Evolutionary Transitions and the Path Towards Mitochondrial Loss.</title>
        <authorList>
            <person name="Novak L.V.F."/>
            <person name="Treitli S.C."/>
            <person name="Pyrih J."/>
            <person name="Halakuc P."/>
            <person name="Pipaliya S.V."/>
            <person name="Vacek V."/>
            <person name="Brzon O."/>
            <person name="Soukal P."/>
            <person name="Eme L."/>
            <person name="Dacks J.B."/>
            <person name="Karnkowska A."/>
            <person name="Elias M."/>
            <person name="Hampl V."/>
        </authorList>
    </citation>
    <scope>NUCLEOTIDE SEQUENCE</scope>
    <source>
        <strain evidence="10">RCP-MX</strain>
    </source>
</reference>
<comment type="similarity">
    <text evidence="7">Belongs to the DHHC palmitoyltransferase family.</text>
</comment>
<comment type="subcellular location">
    <subcellularLocation>
        <location evidence="1">Membrane</location>
        <topology evidence="1">Multi-pass membrane protein</topology>
    </subcellularLocation>
</comment>
<dbReference type="PANTHER" id="PTHR22883">
    <property type="entry name" value="ZINC FINGER DHHC DOMAIN CONTAINING PROTEIN"/>
    <property type="match status" value="1"/>
</dbReference>
<evidence type="ECO:0000259" key="9">
    <source>
        <dbReference type="Pfam" id="PF01529"/>
    </source>
</evidence>
<feature type="transmembrane region" description="Helical" evidence="7">
    <location>
        <begin position="191"/>
        <end position="210"/>
    </location>
</feature>
<feature type="transmembrane region" description="Helical" evidence="7">
    <location>
        <begin position="254"/>
        <end position="280"/>
    </location>
</feature>
<evidence type="ECO:0000256" key="6">
    <source>
        <dbReference type="ARBA" id="ARBA00023315"/>
    </source>
</evidence>
<feature type="transmembrane region" description="Helical" evidence="7">
    <location>
        <begin position="676"/>
        <end position="698"/>
    </location>
</feature>
<name>A0ABQ8UM32_9EUKA</name>
<accession>A0ABQ8UM32</accession>
<keyword evidence="6 7" id="KW-0012">Acyltransferase</keyword>
<keyword evidence="5 7" id="KW-0472">Membrane</keyword>
<evidence type="ECO:0000256" key="4">
    <source>
        <dbReference type="ARBA" id="ARBA00022989"/>
    </source>
</evidence>
<keyword evidence="2 7" id="KW-0808">Transferase</keyword>
<evidence type="ECO:0000256" key="8">
    <source>
        <dbReference type="SAM" id="MobiDB-lite"/>
    </source>
</evidence>
<gene>
    <name evidence="10" type="ORF">PAPYR_3631</name>
</gene>
<keyword evidence="3 7" id="KW-0812">Transmembrane</keyword>
<sequence>MLGTVTFIFCAFMTVLMFLLITGDMHAFRGTIVQKAAIFVTQSIPRIFGSLCAMVCPKKIVSCCGGCKDYCFFEKNPFVQLFYVFIAAGVSYGYLGHIRHVIPSQTIPTYHSWVIVCLADPGVIPPTPGPEQKKHYNYPHDFYMYPDQKICPVCHILRPPRSKHCRLCNRCVSKFDHHCAWLNNCVGAGNYRYFLLFLLSNTITCIYTVIMSYRSLRDIVVRDQYMKMVFRETTTGRYIPMSYSLLVRVLLNRYLGVVLAGIFTGVIFIVLVGFFAYHLYLTARNTTTNETFKLSDGEEEKEFAKRIALGKFPKNFDLSKISSSGKARLRQALAEPVMNIYDRGVLANFWEMLHPLHKRNLAQPVDFPAMKKRDEAVSRYQEEVRKMKAQTPPPPPEKADKPAKARRQRDQLGNDRFPINKGNLGQELELRASDWGSSGTGSPRAGRGLPQRNTLTITAPVVRPPTLCDISMLGTLIFVFCAFMTVLMFLSISQNMHVFRGTIVQKAAIFVTQSIPRIFASLCAMVCPKKIASRCDGCQNICIFERNPLVKFFYGFITAGVSYTYFGHIRHVIPSETIPTYHSVTFPLTIAFSIVSWVIVRLADPGVIPPTPGPDQKKHYNNYPHDFYMFPDQKICPVCQILRPPRSKHCRLCNRCVSKFDHHCPWLNRCVGAGNYHYFLLFLLSNAILCIYTVMISYRSLRDIAVRDQYMKMVFRETTTGRYIPMSYSLLVRVLWDRHLAVVWAGIFTGFISIVLVGFLTYHLSLTVRNITTNESIKLSDCEKEKELAKRIDMGKFPENFDLSTLPRLRQALAEPVMNIYDRGVLANFGEMFSPLHKRKSAQPVHFPAMKKRDEAVSRYHREAMKVPSTTD</sequence>
<comment type="caution">
    <text evidence="10">The sequence shown here is derived from an EMBL/GenBank/DDBJ whole genome shotgun (WGS) entry which is preliminary data.</text>
</comment>
<dbReference type="Pfam" id="PF01529">
    <property type="entry name" value="DHHC"/>
    <property type="match status" value="2"/>
</dbReference>
<feature type="region of interest" description="Disordered" evidence="8">
    <location>
        <begin position="379"/>
        <end position="421"/>
    </location>
</feature>
<feature type="domain" description="Palmitoyltransferase DHHC" evidence="9">
    <location>
        <begin position="632"/>
        <end position="778"/>
    </location>
</feature>
<feature type="transmembrane region" description="Helical" evidence="7">
    <location>
        <begin position="78"/>
        <end position="95"/>
    </location>
</feature>
<dbReference type="EMBL" id="JAPMOS010000014">
    <property type="protein sequence ID" value="KAJ4460241.1"/>
    <property type="molecule type" value="Genomic_DNA"/>
</dbReference>
<comment type="domain">
    <text evidence="7">The DHHC domain is required for palmitoyltransferase activity.</text>
</comment>
<dbReference type="PROSITE" id="PS50216">
    <property type="entry name" value="DHHC"/>
    <property type="match status" value="2"/>
</dbReference>
<feature type="transmembrane region" description="Helical" evidence="7">
    <location>
        <begin position="580"/>
        <end position="600"/>
    </location>
</feature>
<organism evidence="10 11">
    <name type="scientific">Paratrimastix pyriformis</name>
    <dbReference type="NCBI Taxonomy" id="342808"/>
    <lineage>
        <taxon>Eukaryota</taxon>
        <taxon>Metamonada</taxon>
        <taxon>Preaxostyla</taxon>
        <taxon>Paratrimastigidae</taxon>
        <taxon>Paratrimastix</taxon>
    </lineage>
</organism>
<evidence type="ECO:0000256" key="3">
    <source>
        <dbReference type="ARBA" id="ARBA00022692"/>
    </source>
</evidence>
<comment type="catalytic activity">
    <reaction evidence="7">
        <text>L-cysteinyl-[protein] + hexadecanoyl-CoA = S-hexadecanoyl-L-cysteinyl-[protein] + CoA</text>
        <dbReference type="Rhea" id="RHEA:36683"/>
        <dbReference type="Rhea" id="RHEA-COMP:10131"/>
        <dbReference type="Rhea" id="RHEA-COMP:11032"/>
        <dbReference type="ChEBI" id="CHEBI:29950"/>
        <dbReference type="ChEBI" id="CHEBI:57287"/>
        <dbReference type="ChEBI" id="CHEBI:57379"/>
        <dbReference type="ChEBI" id="CHEBI:74151"/>
        <dbReference type="EC" id="2.3.1.225"/>
    </reaction>
</comment>
<feature type="transmembrane region" description="Helical" evidence="7">
    <location>
        <begin position="742"/>
        <end position="762"/>
    </location>
</feature>
<dbReference type="Proteomes" id="UP001141327">
    <property type="component" value="Unassembled WGS sequence"/>
</dbReference>
<feature type="domain" description="Palmitoyltransferase DHHC" evidence="9">
    <location>
        <begin position="147"/>
        <end position="293"/>
    </location>
</feature>
<proteinExistence type="inferred from homology"/>
<feature type="transmembrane region" description="Helical" evidence="7">
    <location>
        <begin position="470"/>
        <end position="490"/>
    </location>
</feature>
<feature type="compositionally biased region" description="Basic and acidic residues" evidence="8">
    <location>
        <begin position="397"/>
        <end position="413"/>
    </location>
</feature>
<evidence type="ECO:0000256" key="7">
    <source>
        <dbReference type="RuleBase" id="RU079119"/>
    </source>
</evidence>
<evidence type="ECO:0000256" key="2">
    <source>
        <dbReference type="ARBA" id="ARBA00022679"/>
    </source>
</evidence>
<dbReference type="InterPro" id="IPR001594">
    <property type="entry name" value="Palmitoyltrfase_DHHC"/>
</dbReference>
<protein>
    <recommendedName>
        <fullName evidence="7">Palmitoyltransferase</fullName>
        <ecNumber evidence="7">2.3.1.225</ecNumber>
    </recommendedName>
</protein>
<dbReference type="InterPro" id="IPR039859">
    <property type="entry name" value="PFA4/ZDH16/20/ERF2-like"/>
</dbReference>
<evidence type="ECO:0000256" key="1">
    <source>
        <dbReference type="ARBA" id="ARBA00004141"/>
    </source>
</evidence>
<evidence type="ECO:0000256" key="5">
    <source>
        <dbReference type="ARBA" id="ARBA00023136"/>
    </source>
</evidence>